<keyword evidence="10" id="KW-0808">Transferase</keyword>
<dbReference type="Gene3D" id="3.40.1190.20">
    <property type="match status" value="1"/>
</dbReference>
<feature type="binding site" evidence="8">
    <location>
        <begin position="230"/>
        <end position="234"/>
    </location>
    <ligand>
        <name>ATP</name>
        <dbReference type="ChEBI" id="CHEBI:30616"/>
    </ligand>
</feature>
<dbReference type="PANTHER" id="PTHR12592:SF0">
    <property type="entry name" value="ATP-DEPENDENT (S)-NAD(P)H-HYDRATE DEHYDRATASE"/>
    <property type="match status" value="1"/>
</dbReference>
<organism evidence="10 11">
    <name type="scientific">Ascobolus immersus RN42</name>
    <dbReference type="NCBI Taxonomy" id="1160509"/>
    <lineage>
        <taxon>Eukaryota</taxon>
        <taxon>Fungi</taxon>
        <taxon>Dikarya</taxon>
        <taxon>Ascomycota</taxon>
        <taxon>Pezizomycotina</taxon>
        <taxon>Pezizomycetes</taxon>
        <taxon>Pezizales</taxon>
        <taxon>Ascobolaceae</taxon>
        <taxon>Ascobolus</taxon>
    </lineage>
</organism>
<protein>
    <recommendedName>
        <fullName evidence="8">ATP-dependent (S)-NAD(P)H-hydrate dehydratase</fullName>
        <ecNumber evidence="8">4.2.1.93</ecNumber>
    </recommendedName>
    <alternativeName>
        <fullName evidence="8">ATP-dependent NAD(P)HX dehydratase</fullName>
    </alternativeName>
</protein>
<evidence type="ECO:0000256" key="6">
    <source>
        <dbReference type="ARBA" id="ARBA00023239"/>
    </source>
</evidence>
<keyword evidence="3 8" id="KW-0067">ATP-binding</keyword>
<dbReference type="GO" id="GO:0110051">
    <property type="term" value="P:metabolite repair"/>
    <property type="evidence" value="ECO:0007669"/>
    <property type="project" value="TreeGrafter"/>
</dbReference>
<feature type="binding site" evidence="8">
    <location>
        <begin position="184"/>
        <end position="190"/>
    </location>
    <ligand>
        <name>(6S)-NADPHX</name>
        <dbReference type="ChEBI" id="CHEBI:64076"/>
    </ligand>
</feature>
<feature type="binding site" evidence="8">
    <location>
        <position position="131"/>
    </location>
    <ligand>
        <name>(6S)-NADPHX</name>
        <dbReference type="ChEBI" id="CHEBI:64076"/>
    </ligand>
</feature>
<dbReference type="SUPFAM" id="SSF53613">
    <property type="entry name" value="Ribokinase-like"/>
    <property type="match status" value="1"/>
</dbReference>
<dbReference type="GO" id="GO:0047453">
    <property type="term" value="F:ATP-dependent NAD(P)H-hydrate dehydratase activity"/>
    <property type="evidence" value="ECO:0007669"/>
    <property type="project" value="UniProtKB-UniRule"/>
</dbReference>
<dbReference type="PROSITE" id="PS01050">
    <property type="entry name" value="YJEF_C_2"/>
    <property type="match status" value="1"/>
</dbReference>
<feature type="binding site" evidence="8">
    <location>
        <position position="259"/>
    </location>
    <ligand>
        <name>(6S)-NADPHX</name>
        <dbReference type="ChEBI" id="CHEBI:64076"/>
    </ligand>
</feature>
<comment type="catalytic activity">
    <reaction evidence="8">
        <text>(6S)-NADHX + ATP = ADP + phosphate + NADH + H(+)</text>
        <dbReference type="Rhea" id="RHEA:19017"/>
        <dbReference type="ChEBI" id="CHEBI:15378"/>
        <dbReference type="ChEBI" id="CHEBI:30616"/>
        <dbReference type="ChEBI" id="CHEBI:43474"/>
        <dbReference type="ChEBI" id="CHEBI:57945"/>
        <dbReference type="ChEBI" id="CHEBI:64074"/>
        <dbReference type="ChEBI" id="CHEBI:456216"/>
        <dbReference type="EC" id="4.2.1.93"/>
    </reaction>
</comment>
<keyword evidence="11" id="KW-1185">Reference proteome</keyword>
<dbReference type="InterPro" id="IPR000631">
    <property type="entry name" value="CARKD"/>
</dbReference>
<reference evidence="10 11" key="1">
    <citation type="journal article" date="2018" name="Nat. Ecol. Evol.">
        <title>Pezizomycetes genomes reveal the molecular basis of ectomycorrhizal truffle lifestyle.</title>
        <authorList>
            <person name="Murat C."/>
            <person name="Payen T."/>
            <person name="Noel B."/>
            <person name="Kuo A."/>
            <person name="Morin E."/>
            <person name="Chen J."/>
            <person name="Kohler A."/>
            <person name="Krizsan K."/>
            <person name="Balestrini R."/>
            <person name="Da Silva C."/>
            <person name="Montanini B."/>
            <person name="Hainaut M."/>
            <person name="Levati E."/>
            <person name="Barry K.W."/>
            <person name="Belfiori B."/>
            <person name="Cichocki N."/>
            <person name="Clum A."/>
            <person name="Dockter R.B."/>
            <person name="Fauchery L."/>
            <person name="Guy J."/>
            <person name="Iotti M."/>
            <person name="Le Tacon F."/>
            <person name="Lindquist E.A."/>
            <person name="Lipzen A."/>
            <person name="Malagnac F."/>
            <person name="Mello A."/>
            <person name="Molinier V."/>
            <person name="Miyauchi S."/>
            <person name="Poulain J."/>
            <person name="Riccioni C."/>
            <person name="Rubini A."/>
            <person name="Sitrit Y."/>
            <person name="Splivallo R."/>
            <person name="Traeger S."/>
            <person name="Wang M."/>
            <person name="Zifcakova L."/>
            <person name="Wipf D."/>
            <person name="Zambonelli A."/>
            <person name="Paolocci F."/>
            <person name="Nowrousian M."/>
            <person name="Ottonello S."/>
            <person name="Baldrian P."/>
            <person name="Spatafora J.W."/>
            <person name="Henrissat B."/>
            <person name="Nagy L.G."/>
            <person name="Aury J.M."/>
            <person name="Wincker P."/>
            <person name="Grigoriev I.V."/>
            <person name="Bonfante P."/>
            <person name="Martin F.M."/>
        </authorList>
    </citation>
    <scope>NUCLEOTIDE SEQUENCE [LARGE SCALE GENOMIC DNA]</scope>
    <source>
        <strain evidence="10 11">RN42</strain>
    </source>
</reference>
<keyword evidence="1 8" id="KW-0597">Phosphoprotein</keyword>
<dbReference type="Proteomes" id="UP000275078">
    <property type="component" value="Unassembled WGS sequence"/>
</dbReference>
<keyword evidence="5 8" id="KW-0520">NAD</keyword>
<dbReference type="NCBIfam" id="TIGR00196">
    <property type="entry name" value="yjeF_cterm"/>
    <property type="match status" value="1"/>
</dbReference>
<evidence type="ECO:0000313" key="11">
    <source>
        <dbReference type="Proteomes" id="UP000275078"/>
    </source>
</evidence>
<comment type="similarity">
    <text evidence="8">Belongs to the NnrD/CARKD family.</text>
</comment>
<evidence type="ECO:0000256" key="3">
    <source>
        <dbReference type="ARBA" id="ARBA00022840"/>
    </source>
</evidence>
<dbReference type="AlphaFoldDB" id="A0A3N4HBD3"/>
<evidence type="ECO:0000256" key="4">
    <source>
        <dbReference type="ARBA" id="ARBA00022857"/>
    </source>
</evidence>
<dbReference type="PROSITE" id="PS51383">
    <property type="entry name" value="YJEF_C_3"/>
    <property type="match status" value="1"/>
</dbReference>
<name>A0A3N4HBD3_ASCIM</name>
<accession>A0A3N4HBD3</accession>
<dbReference type="EC" id="4.2.1.93" evidence="8"/>
<feature type="domain" description="YjeF C-terminal" evidence="9">
    <location>
        <begin position="21"/>
        <end position="334"/>
    </location>
</feature>
<dbReference type="CDD" id="cd01171">
    <property type="entry name" value="YXKO-related"/>
    <property type="match status" value="1"/>
</dbReference>
<evidence type="ECO:0000259" key="9">
    <source>
        <dbReference type="PROSITE" id="PS51383"/>
    </source>
</evidence>
<comment type="subcellular location">
    <subcellularLocation>
        <location evidence="8">Cytoplasm</location>
    </subcellularLocation>
</comment>
<dbReference type="FunFam" id="3.40.1190.20:FF:000023">
    <property type="entry name" value="ATP-dependent (S)-NAD(P)H-hydrate dehydratase"/>
    <property type="match status" value="1"/>
</dbReference>
<dbReference type="EMBL" id="ML119901">
    <property type="protein sequence ID" value="RPA71769.1"/>
    <property type="molecule type" value="Genomic_DNA"/>
</dbReference>
<gene>
    <name evidence="10" type="ORF">BJ508DRAFT_232124</name>
</gene>
<dbReference type="HAMAP" id="MF_01965">
    <property type="entry name" value="NADHX_dehydratase"/>
    <property type="match status" value="1"/>
</dbReference>
<dbReference type="InterPro" id="IPR029056">
    <property type="entry name" value="Ribokinase-like"/>
</dbReference>
<keyword evidence="4" id="KW-0521">NADP</keyword>
<dbReference type="Pfam" id="PF01256">
    <property type="entry name" value="Carb_kinase"/>
    <property type="match status" value="1"/>
</dbReference>
<proteinExistence type="inferred from homology"/>
<dbReference type="GO" id="GO:0005737">
    <property type="term" value="C:cytoplasm"/>
    <property type="evidence" value="ECO:0007669"/>
    <property type="project" value="UniProtKB-SubCell"/>
</dbReference>
<evidence type="ECO:0000256" key="8">
    <source>
        <dbReference type="HAMAP-Rule" id="MF_03157"/>
    </source>
</evidence>
<dbReference type="OrthoDB" id="8110916at2759"/>
<evidence type="ECO:0000256" key="5">
    <source>
        <dbReference type="ARBA" id="ARBA00023027"/>
    </source>
</evidence>
<evidence type="ECO:0000256" key="2">
    <source>
        <dbReference type="ARBA" id="ARBA00022741"/>
    </source>
</evidence>
<dbReference type="STRING" id="1160509.A0A3N4HBD3"/>
<sequence length="354" mass="38912">MSSTASASENTQEMSTSTRSLLTRVRQIIPPLAEWMHKGQQGRIAVIGGSEDYTGAPFFACNAAALLGADMAHVICEPLAAQVIKTYSPNLMVHPYMRASNHTSSNDDVASAQAKLDSLLERVHSIVVGPGLGRDDLMLETAGKAIEKAKSLGLGVVLDADGLFLLQHKKELLKGYRKAVITPNKMEFMRLCKSFGVEMTSDQPSETQRDGGEDCKRLAQALDGVTVVQKGRVDWISNGKRTICCEMQGGLKRSGGQGDTLSGSLVTMLAWKRAYQEGLWKHDNKLEEEELMFLTAYGACAITRLCSRKAYEKKGRALQASDLPLELPEAFKTLYEGELPEEDWLNQRDPKEQK</sequence>
<keyword evidence="8" id="KW-0963">Cytoplasm</keyword>
<keyword evidence="2 8" id="KW-0547">Nucleotide-binding</keyword>
<feature type="binding site" evidence="8">
    <location>
        <begin position="249"/>
        <end position="258"/>
    </location>
    <ligand>
        <name>ATP</name>
        <dbReference type="ChEBI" id="CHEBI:30616"/>
    </ligand>
</feature>
<dbReference type="GO" id="GO:0046496">
    <property type="term" value="P:nicotinamide nucleotide metabolic process"/>
    <property type="evidence" value="ECO:0007669"/>
    <property type="project" value="UniProtKB-UniRule"/>
</dbReference>
<dbReference type="PANTHER" id="PTHR12592">
    <property type="entry name" value="ATP-DEPENDENT (S)-NAD(P)H-HYDRATE DEHYDRATASE FAMILY MEMBER"/>
    <property type="match status" value="1"/>
</dbReference>
<dbReference type="GO" id="GO:0005524">
    <property type="term" value="F:ATP binding"/>
    <property type="evidence" value="ECO:0007669"/>
    <property type="project" value="UniProtKB-KW"/>
</dbReference>
<keyword evidence="6 8" id="KW-0456">Lyase</keyword>
<evidence type="ECO:0000256" key="7">
    <source>
        <dbReference type="ARBA" id="ARBA00047472"/>
    </source>
</evidence>
<comment type="cofactor">
    <cofactor evidence="8">
        <name>Mg(2+)</name>
        <dbReference type="ChEBI" id="CHEBI:18420"/>
    </cofactor>
</comment>
<evidence type="ECO:0000256" key="1">
    <source>
        <dbReference type="ARBA" id="ARBA00022553"/>
    </source>
</evidence>
<comment type="function">
    <text evidence="8">Catalyzes the dehydration of the S-form of NAD(P)HX at the expense of ATP, which is converted to ADP. Together with NAD(P)HX epimerase, which catalyzes the epimerization of the S- and R-forms, the enzyme allows the repair of both epimers of NAD(P)HX, a damaged form of NAD(P)H that is a result of enzymatic or heat-dependent hydration.</text>
</comment>
<dbReference type="InterPro" id="IPR017953">
    <property type="entry name" value="Carbohydrate_kinase_pred_CS"/>
</dbReference>
<evidence type="ECO:0000313" key="10">
    <source>
        <dbReference type="EMBL" id="RPA71769.1"/>
    </source>
</evidence>
<dbReference type="GO" id="GO:0016301">
    <property type="term" value="F:kinase activity"/>
    <property type="evidence" value="ECO:0007669"/>
    <property type="project" value="UniProtKB-KW"/>
</dbReference>
<comment type="catalytic activity">
    <reaction evidence="7 8">
        <text>(6S)-NADPHX + ATP = ADP + phosphate + NADPH + H(+)</text>
        <dbReference type="Rhea" id="RHEA:32231"/>
        <dbReference type="ChEBI" id="CHEBI:15378"/>
        <dbReference type="ChEBI" id="CHEBI:30616"/>
        <dbReference type="ChEBI" id="CHEBI:43474"/>
        <dbReference type="ChEBI" id="CHEBI:57783"/>
        <dbReference type="ChEBI" id="CHEBI:64076"/>
        <dbReference type="ChEBI" id="CHEBI:456216"/>
        <dbReference type="EC" id="4.2.1.93"/>
    </reaction>
</comment>
<dbReference type="PROSITE" id="PS01049">
    <property type="entry name" value="YJEF_C_1"/>
    <property type="match status" value="1"/>
</dbReference>
<keyword evidence="10" id="KW-0418">Kinase</keyword>